<gene>
    <name evidence="3" type="ordered locus">Deipe_0430</name>
</gene>
<name>K9ZWK5_DEIPD</name>
<keyword evidence="4" id="KW-1185">Reference proteome</keyword>
<organism evidence="3 4">
    <name type="scientific">Deinococcus peraridilitoris (strain DSM 19664 / LMG 22246 / CIP 109416 / KR-200)</name>
    <dbReference type="NCBI Taxonomy" id="937777"/>
    <lineage>
        <taxon>Bacteria</taxon>
        <taxon>Thermotogati</taxon>
        <taxon>Deinococcota</taxon>
        <taxon>Deinococci</taxon>
        <taxon>Deinococcales</taxon>
        <taxon>Deinococcaceae</taxon>
        <taxon>Deinococcus</taxon>
    </lineage>
</organism>
<evidence type="ECO:0000313" key="4">
    <source>
        <dbReference type="Proteomes" id="UP000010467"/>
    </source>
</evidence>
<dbReference type="AlphaFoldDB" id="K9ZWK5"/>
<dbReference type="InterPro" id="IPR050249">
    <property type="entry name" value="Pseudomonas-type_ThrB"/>
</dbReference>
<dbReference type="GO" id="GO:0004413">
    <property type="term" value="F:homoserine kinase activity"/>
    <property type="evidence" value="ECO:0007669"/>
    <property type="project" value="TreeGrafter"/>
</dbReference>
<dbReference type="Proteomes" id="UP000010467">
    <property type="component" value="Chromosome"/>
</dbReference>
<sequence>MVDLSRPLLHDFARLFGVTRSSLHLVNSGINVVWRGEREGTTVYLRCGHEAHFGEAKVRGATSYLAHVFSRGAPVCEPFRSVNGEWFESRPSDQGRWYATLVREAPGRRLHPGQLDPAEVTAWGRAIGALHCASRDFAPPPDALIKRFSGMWTSEIEEALARSEPRLLPLYAELSAWAQSAPQEPFGVTHGDMRAGNAFWDGAQITIIDFDEPNWDRLAADLARPLLECSAGRCAALLPFLLAGYQEVCGVQGNVEQALPNLLRQRALIMFAWSAQEWHGPWTEPPAEVAEVDSSDTRAFQGWLLARLLSGDLARTPGADAMR</sequence>
<comment type="similarity">
    <text evidence="1">Belongs to the pseudomonas-type ThrB family.</text>
</comment>
<dbReference type="HOGENOM" id="CLU_044821_1_1_0"/>
<dbReference type="EMBL" id="CP003382">
    <property type="protein sequence ID" value="AFZ66028.1"/>
    <property type="molecule type" value="Genomic_DNA"/>
</dbReference>
<evidence type="ECO:0000313" key="3">
    <source>
        <dbReference type="EMBL" id="AFZ66028.1"/>
    </source>
</evidence>
<dbReference type="Gene3D" id="3.90.1200.10">
    <property type="match status" value="1"/>
</dbReference>
<dbReference type="RefSeq" id="WP_015234338.1">
    <property type="nucleotide sequence ID" value="NC_019793.1"/>
</dbReference>
<dbReference type="InterPro" id="IPR011009">
    <property type="entry name" value="Kinase-like_dom_sf"/>
</dbReference>
<feature type="domain" description="Aminoglycoside phosphotransferase" evidence="2">
    <location>
        <begin position="42"/>
        <end position="239"/>
    </location>
</feature>
<accession>K9ZWK5</accession>
<dbReference type="eggNOG" id="COG2334">
    <property type="taxonomic scope" value="Bacteria"/>
</dbReference>
<dbReference type="Pfam" id="PF01636">
    <property type="entry name" value="APH"/>
    <property type="match status" value="1"/>
</dbReference>
<dbReference type="KEGG" id="dpd:Deipe_0430"/>
<evidence type="ECO:0000256" key="1">
    <source>
        <dbReference type="ARBA" id="ARBA00038240"/>
    </source>
</evidence>
<keyword evidence="3" id="KW-0418">Kinase</keyword>
<evidence type="ECO:0000259" key="2">
    <source>
        <dbReference type="Pfam" id="PF01636"/>
    </source>
</evidence>
<dbReference type="GO" id="GO:0009088">
    <property type="term" value="P:threonine biosynthetic process"/>
    <property type="evidence" value="ECO:0007669"/>
    <property type="project" value="TreeGrafter"/>
</dbReference>
<dbReference type="PANTHER" id="PTHR21064:SF6">
    <property type="entry name" value="AMINOGLYCOSIDE PHOSPHOTRANSFERASE DOMAIN-CONTAINING PROTEIN"/>
    <property type="match status" value="1"/>
</dbReference>
<protein>
    <submittedName>
        <fullName evidence="3">Putative homoserine kinase type II (Protein kinase fold)</fullName>
    </submittedName>
</protein>
<dbReference type="SUPFAM" id="SSF56112">
    <property type="entry name" value="Protein kinase-like (PK-like)"/>
    <property type="match status" value="1"/>
</dbReference>
<dbReference type="PATRIC" id="fig|937777.3.peg.439"/>
<dbReference type="PANTHER" id="PTHR21064">
    <property type="entry name" value="AMINOGLYCOSIDE PHOSPHOTRANSFERASE DOMAIN-CONTAINING PROTEIN-RELATED"/>
    <property type="match status" value="1"/>
</dbReference>
<dbReference type="OrthoDB" id="4030632at2"/>
<dbReference type="STRING" id="937777.Deipe_0430"/>
<proteinExistence type="inferred from homology"/>
<dbReference type="InterPro" id="IPR002575">
    <property type="entry name" value="Aminoglycoside_PTrfase"/>
</dbReference>
<reference evidence="4" key="1">
    <citation type="submission" date="2012-03" db="EMBL/GenBank/DDBJ databases">
        <title>Complete sequence of chromosome of Deinococcus peraridilitoris DSM 19664.</title>
        <authorList>
            <person name="Lucas S."/>
            <person name="Copeland A."/>
            <person name="Lapidus A."/>
            <person name="Glavina del Rio T."/>
            <person name="Dalin E."/>
            <person name="Tice H."/>
            <person name="Bruce D."/>
            <person name="Goodwin L."/>
            <person name="Pitluck S."/>
            <person name="Peters L."/>
            <person name="Mikhailova N."/>
            <person name="Lu M."/>
            <person name="Kyrpides N."/>
            <person name="Mavromatis K."/>
            <person name="Ivanova N."/>
            <person name="Brettin T."/>
            <person name="Detter J.C."/>
            <person name="Han C."/>
            <person name="Larimer F."/>
            <person name="Land M."/>
            <person name="Hauser L."/>
            <person name="Markowitz V."/>
            <person name="Cheng J.-F."/>
            <person name="Hugenholtz P."/>
            <person name="Woyke T."/>
            <person name="Wu D."/>
            <person name="Pukall R."/>
            <person name="Steenblock K."/>
            <person name="Brambilla E."/>
            <person name="Klenk H.-P."/>
            <person name="Eisen J.A."/>
        </authorList>
    </citation>
    <scope>NUCLEOTIDE SEQUENCE [LARGE SCALE GENOMIC DNA]</scope>
    <source>
        <strain evidence="4">DSM 19664 / LMG 22246 / CIP 109416 / KR-200</strain>
    </source>
</reference>
<keyword evidence="3" id="KW-0808">Transferase</keyword>